<keyword evidence="3" id="KW-1185">Reference proteome</keyword>
<feature type="transmembrane region" description="Helical" evidence="1">
    <location>
        <begin position="200"/>
        <end position="221"/>
    </location>
</feature>
<feature type="transmembrane region" description="Helical" evidence="1">
    <location>
        <begin position="260"/>
        <end position="281"/>
    </location>
</feature>
<dbReference type="Proteomes" id="UP000032452">
    <property type="component" value="Unassembled WGS sequence"/>
</dbReference>
<keyword evidence="1" id="KW-1133">Transmembrane helix</keyword>
<dbReference type="PATRIC" id="fig|1618023.3.peg.3816"/>
<dbReference type="AlphaFoldDB" id="A0A0D8ZSQ9"/>
<feature type="transmembrane region" description="Helical" evidence="1">
    <location>
        <begin position="126"/>
        <end position="143"/>
    </location>
</feature>
<evidence type="ECO:0000313" key="3">
    <source>
        <dbReference type="Proteomes" id="UP000032452"/>
    </source>
</evidence>
<keyword evidence="1" id="KW-0812">Transmembrane</keyword>
<sequence length="297" mass="32753">MNKPLNQANSSKSWLSLQTIVLLAIAWSVLALLSALFFSLPVADAEGVFRRSEGYIISTYIFQSVAYLAAAILCFRNLLSPSIMSGRSLWLGVGFGMLSYLLGNLILAYWELILKQEATNVSPADLFFIATYLFIGGGMVSALTGRRLNLERWQWGLVGVIALVGISLGIWVSTSGNPTTSADVTNVPGWAAVLEESVSLFYTVADVLLLIIATMLLLTFWGGRFSQSWLAIALAVFSLYIGDVWFSYAQNHIENYQSGALLEVFWVFSGVLFAISAALEYEISSRSRREKRGRRRA</sequence>
<dbReference type="RefSeq" id="WP_045054572.1">
    <property type="nucleotide sequence ID" value="NZ_CAWMDP010000042.1"/>
</dbReference>
<feature type="transmembrane region" description="Helical" evidence="1">
    <location>
        <begin position="20"/>
        <end position="43"/>
    </location>
</feature>
<feature type="transmembrane region" description="Helical" evidence="1">
    <location>
        <begin position="228"/>
        <end position="248"/>
    </location>
</feature>
<name>A0A0D8ZSQ9_9CYAN</name>
<organism evidence="2 3">
    <name type="scientific">Aliterella atlantica CENA595</name>
    <dbReference type="NCBI Taxonomy" id="1618023"/>
    <lineage>
        <taxon>Bacteria</taxon>
        <taxon>Bacillati</taxon>
        <taxon>Cyanobacteriota</taxon>
        <taxon>Cyanophyceae</taxon>
        <taxon>Chroococcidiopsidales</taxon>
        <taxon>Aliterellaceae</taxon>
        <taxon>Aliterella</taxon>
    </lineage>
</organism>
<protein>
    <submittedName>
        <fullName evidence="2">Uncharacterized protein</fullName>
    </submittedName>
</protein>
<evidence type="ECO:0000313" key="2">
    <source>
        <dbReference type="EMBL" id="KJH71770.1"/>
    </source>
</evidence>
<feature type="transmembrane region" description="Helical" evidence="1">
    <location>
        <begin position="155"/>
        <end position="174"/>
    </location>
</feature>
<reference evidence="2 3" key="1">
    <citation type="submission" date="2015-02" db="EMBL/GenBank/DDBJ databases">
        <title>Draft genome of a novel marine cyanobacterium (Chroococcales) isolated from South Atlantic Ocean.</title>
        <authorList>
            <person name="Rigonato J."/>
            <person name="Alvarenga D.O."/>
            <person name="Branco L.H."/>
            <person name="Varani A.M."/>
            <person name="Brandini F.P."/>
            <person name="Fiore M.F."/>
        </authorList>
    </citation>
    <scope>NUCLEOTIDE SEQUENCE [LARGE SCALE GENOMIC DNA]</scope>
    <source>
        <strain evidence="2 3">CENA595</strain>
    </source>
</reference>
<feature type="transmembrane region" description="Helical" evidence="1">
    <location>
        <begin position="55"/>
        <end position="76"/>
    </location>
</feature>
<proteinExistence type="predicted"/>
<evidence type="ECO:0000256" key="1">
    <source>
        <dbReference type="SAM" id="Phobius"/>
    </source>
</evidence>
<dbReference type="STRING" id="1618023.UH38_10265"/>
<keyword evidence="1" id="KW-0472">Membrane</keyword>
<dbReference type="EMBL" id="JYON01000009">
    <property type="protein sequence ID" value="KJH71770.1"/>
    <property type="molecule type" value="Genomic_DNA"/>
</dbReference>
<gene>
    <name evidence="2" type="ORF">UH38_10265</name>
</gene>
<dbReference type="OrthoDB" id="530911at2"/>
<accession>A0A0D8ZSQ9</accession>
<feature type="transmembrane region" description="Helical" evidence="1">
    <location>
        <begin position="88"/>
        <end position="110"/>
    </location>
</feature>
<comment type="caution">
    <text evidence="2">The sequence shown here is derived from an EMBL/GenBank/DDBJ whole genome shotgun (WGS) entry which is preliminary data.</text>
</comment>